<sequence length="208" mass="21256" precursor="true">MRGIALACIVLALAACTPEQPAATPAPVTAPTPTPPAAPAPAAGTEAGDAAAQLGAVGDLRIGAAFGKAPGDAAFVSAGMREAMEGDCEYYDRGTLPQGMSMMVIADHIARFDVDGEGDPGVRVDTRPATAPVAPFGLWVGMDVAEAKKRLPAGVVVSPHAYVSPNGDYLTWTDAQAKLALRLETLDGVVTSIYWGRPDAVELIEGCA</sequence>
<dbReference type="KEGG" id="sacz:AOT14_14930"/>
<dbReference type="PATRIC" id="fig|128780.6.peg.1503"/>
<evidence type="ECO:0000256" key="2">
    <source>
        <dbReference type="SAM" id="SignalP"/>
    </source>
</evidence>
<feature type="chain" id="PRO_5006588586" description="Lipoprotein" evidence="2">
    <location>
        <begin position="23"/>
        <end position="208"/>
    </location>
</feature>
<dbReference type="Proteomes" id="UP000061010">
    <property type="component" value="Chromosome"/>
</dbReference>
<dbReference type="RefSeq" id="WP_054664824.1">
    <property type="nucleotide sequence ID" value="NZ_CP125110.1"/>
</dbReference>
<evidence type="ECO:0000313" key="4">
    <source>
        <dbReference type="Proteomes" id="UP000061010"/>
    </source>
</evidence>
<dbReference type="OrthoDB" id="6038757at2"/>
<organism evidence="3 4">
    <name type="scientific">Stenotrophomonas acidaminiphila</name>
    <dbReference type="NCBI Taxonomy" id="128780"/>
    <lineage>
        <taxon>Bacteria</taxon>
        <taxon>Pseudomonadati</taxon>
        <taxon>Pseudomonadota</taxon>
        <taxon>Gammaproteobacteria</taxon>
        <taxon>Lysobacterales</taxon>
        <taxon>Lysobacteraceae</taxon>
        <taxon>Stenotrophomonas</taxon>
    </lineage>
</organism>
<feature type="region of interest" description="Disordered" evidence="1">
    <location>
        <begin position="21"/>
        <end position="46"/>
    </location>
</feature>
<dbReference type="EMBL" id="CP012900">
    <property type="protein sequence ID" value="ALJ27891.1"/>
    <property type="molecule type" value="Genomic_DNA"/>
</dbReference>
<dbReference type="AlphaFoldDB" id="A0A0S1AYR3"/>
<name>A0A0S1AYR3_9GAMM</name>
<evidence type="ECO:0008006" key="5">
    <source>
        <dbReference type="Google" id="ProtNLM"/>
    </source>
</evidence>
<keyword evidence="2" id="KW-0732">Signal</keyword>
<feature type="signal peptide" evidence="2">
    <location>
        <begin position="1"/>
        <end position="22"/>
    </location>
</feature>
<dbReference type="PROSITE" id="PS51257">
    <property type="entry name" value="PROKAR_LIPOPROTEIN"/>
    <property type="match status" value="1"/>
</dbReference>
<proteinExistence type="predicted"/>
<protein>
    <recommendedName>
        <fullName evidence="5">Lipoprotein</fullName>
    </recommendedName>
</protein>
<keyword evidence="4" id="KW-1185">Reference proteome</keyword>
<feature type="compositionally biased region" description="Pro residues" evidence="1">
    <location>
        <begin position="28"/>
        <end position="39"/>
    </location>
</feature>
<accession>A0A0S1AYR3</accession>
<gene>
    <name evidence="3" type="ORF">AOT14_14930</name>
</gene>
<evidence type="ECO:0000256" key="1">
    <source>
        <dbReference type="SAM" id="MobiDB-lite"/>
    </source>
</evidence>
<reference evidence="3 4" key="1">
    <citation type="journal article" date="2015" name="Genome Announc.">
        <title>Complete Genome Sequencing of Stenotrophomonas acidaminiphila ZAC14D2_NAIMI4_2, a Multidrug-Resistant Strain Isolated from Sediments of a Polluted River in Mexico, Uncovers New Antibiotic Resistance Genes and a Novel Class-II Lasso Peptide Biosynthesis Gene Cluster.</title>
        <authorList>
            <person name="Vinuesa P."/>
            <person name="Ochoa-Sanchez L.E."/>
        </authorList>
    </citation>
    <scope>NUCLEOTIDE SEQUENCE [LARGE SCALE GENOMIC DNA]</scope>
    <source>
        <strain evidence="3 4">ZAC14D2_NAIMI4_2</strain>
    </source>
</reference>
<evidence type="ECO:0000313" key="3">
    <source>
        <dbReference type="EMBL" id="ALJ27891.1"/>
    </source>
</evidence>